<feature type="coiled-coil region" evidence="1">
    <location>
        <begin position="16"/>
        <end position="50"/>
    </location>
</feature>
<proteinExistence type="predicted"/>
<keyword evidence="3" id="KW-1185">Reference proteome</keyword>
<evidence type="ECO:0000313" key="2">
    <source>
        <dbReference type="EMBL" id="RCN45151.1"/>
    </source>
</evidence>
<gene>
    <name evidence="2" type="ORF">ANCCAN_08838</name>
</gene>
<sequence length="72" mass="8281">MEYLLEALQGPAKHAVKDLEVTADNYDVAIQILKRRYDNTKAVVAQLLQNLHDLQPRSSKIVDQRQSRTEFS</sequence>
<dbReference type="AlphaFoldDB" id="A0A368GL96"/>
<reference evidence="2 3" key="1">
    <citation type="submission" date="2014-10" db="EMBL/GenBank/DDBJ databases">
        <title>Draft genome of the hookworm Ancylostoma caninum.</title>
        <authorList>
            <person name="Mitreva M."/>
        </authorList>
    </citation>
    <scope>NUCLEOTIDE SEQUENCE [LARGE SCALE GENOMIC DNA]</scope>
    <source>
        <strain evidence="2 3">Baltimore</strain>
    </source>
</reference>
<dbReference type="Pfam" id="PF03564">
    <property type="entry name" value="DUF1759"/>
    <property type="match status" value="1"/>
</dbReference>
<dbReference type="EMBL" id="JOJR01000109">
    <property type="protein sequence ID" value="RCN45151.1"/>
    <property type="molecule type" value="Genomic_DNA"/>
</dbReference>
<evidence type="ECO:0000256" key="1">
    <source>
        <dbReference type="SAM" id="Coils"/>
    </source>
</evidence>
<keyword evidence="1" id="KW-0175">Coiled coil</keyword>
<dbReference type="InterPro" id="IPR005312">
    <property type="entry name" value="DUF1759"/>
</dbReference>
<dbReference type="OrthoDB" id="5876002at2759"/>
<accession>A0A368GL96</accession>
<protein>
    <submittedName>
        <fullName evidence="2">Uncharacterized protein</fullName>
    </submittedName>
</protein>
<comment type="caution">
    <text evidence="2">The sequence shown here is derived from an EMBL/GenBank/DDBJ whole genome shotgun (WGS) entry which is preliminary data.</text>
</comment>
<dbReference type="Proteomes" id="UP000252519">
    <property type="component" value="Unassembled WGS sequence"/>
</dbReference>
<name>A0A368GL96_ANCCA</name>
<organism evidence="2 3">
    <name type="scientific">Ancylostoma caninum</name>
    <name type="common">Dog hookworm</name>
    <dbReference type="NCBI Taxonomy" id="29170"/>
    <lineage>
        <taxon>Eukaryota</taxon>
        <taxon>Metazoa</taxon>
        <taxon>Ecdysozoa</taxon>
        <taxon>Nematoda</taxon>
        <taxon>Chromadorea</taxon>
        <taxon>Rhabditida</taxon>
        <taxon>Rhabditina</taxon>
        <taxon>Rhabditomorpha</taxon>
        <taxon>Strongyloidea</taxon>
        <taxon>Ancylostomatidae</taxon>
        <taxon>Ancylostomatinae</taxon>
        <taxon>Ancylostoma</taxon>
    </lineage>
</organism>
<evidence type="ECO:0000313" key="3">
    <source>
        <dbReference type="Proteomes" id="UP000252519"/>
    </source>
</evidence>